<evidence type="ECO:0000313" key="3">
    <source>
        <dbReference type="Proteomes" id="UP001232063"/>
    </source>
</evidence>
<dbReference type="Proteomes" id="UP001232063">
    <property type="component" value="Unassembled WGS sequence"/>
</dbReference>
<feature type="transmembrane region" description="Helical" evidence="1">
    <location>
        <begin position="21"/>
        <end position="42"/>
    </location>
</feature>
<keyword evidence="1" id="KW-0812">Transmembrane</keyword>
<accession>A0AAE3R8T2</accession>
<organism evidence="2 3">
    <name type="scientific">Xanthocytophaga agilis</name>
    <dbReference type="NCBI Taxonomy" id="3048010"/>
    <lineage>
        <taxon>Bacteria</taxon>
        <taxon>Pseudomonadati</taxon>
        <taxon>Bacteroidota</taxon>
        <taxon>Cytophagia</taxon>
        <taxon>Cytophagales</taxon>
        <taxon>Rhodocytophagaceae</taxon>
        <taxon>Xanthocytophaga</taxon>
    </lineage>
</organism>
<dbReference type="EMBL" id="JASJOU010000008">
    <property type="protein sequence ID" value="MDJ1503545.1"/>
    <property type="molecule type" value="Genomic_DNA"/>
</dbReference>
<sequence length="175" mass="19700">MKDSGLTTTQVPKPPKKSDKFNISVLAAIFELLLLVIGLIIITSNQIKGRRLFDQSSPEQVREIFNLYLDFYSSLTDIILTSFGAIAFLVTYQGKSEIIKAPKTLISLTTSIVCLSFALIANFLCKEVLLLMIQRNAVDFSLDTLNYGRWFIYSCLIIAILSVAFFIKETTFHTQ</sequence>
<dbReference type="RefSeq" id="WP_314514162.1">
    <property type="nucleotide sequence ID" value="NZ_JASJOU010000008.1"/>
</dbReference>
<dbReference type="AlphaFoldDB" id="A0AAE3R8T2"/>
<evidence type="ECO:0000256" key="1">
    <source>
        <dbReference type="SAM" id="Phobius"/>
    </source>
</evidence>
<evidence type="ECO:0000313" key="2">
    <source>
        <dbReference type="EMBL" id="MDJ1503545.1"/>
    </source>
</evidence>
<feature type="transmembrane region" description="Helical" evidence="1">
    <location>
        <begin position="71"/>
        <end position="92"/>
    </location>
</feature>
<keyword evidence="3" id="KW-1185">Reference proteome</keyword>
<name>A0AAE3R8T2_9BACT</name>
<keyword evidence="1" id="KW-1133">Transmembrane helix</keyword>
<reference evidence="2" key="1">
    <citation type="submission" date="2023-05" db="EMBL/GenBank/DDBJ databases">
        <authorList>
            <person name="Zhang X."/>
        </authorList>
    </citation>
    <scope>NUCLEOTIDE SEQUENCE</scope>
    <source>
        <strain evidence="2">BD1B2-1</strain>
    </source>
</reference>
<protein>
    <submittedName>
        <fullName evidence="2">Uncharacterized protein</fullName>
    </submittedName>
</protein>
<proteinExistence type="predicted"/>
<keyword evidence="1" id="KW-0472">Membrane</keyword>
<feature type="transmembrane region" description="Helical" evidence="1">
    <location>
        <begin position="104"/>
        <end position="124"/>
    </location>
</feature>
<feature type="transmembrane region" description="Helical" evidence="1">
    <location>
        <begin position="150"/>
        <end position="167"/>
    </location>
</feature>
<comment type="caution">
    <text evidence="2">The sequence shown here is derived from an EMBL/GenBank/DDBJ whole genome shotgun (WGS) entry which is preliminary data.</text>
</comment>
<gene>
    <name evidence="2" type="ORF">QNI22_22955</name>
</gene>